<gene>
    <name evidence="5" type="ORF">SAMN05443144_1126</name>
</gene>
<dbReference type="EMBL" id="FQUS01000012">
    <property type="protein sequence ID" value="SHF69402.1"/>
    <property type="molecule type" value="Genomic_DNA"/>
</dbReference>
<sequence length="563" mass="65167">MIYQHMDSYKYKFTRLLKRCCLPVLFLAMAGGGQLSVGQSYSAAASGTGSRSSDAGEESPPNIIVMYSDDHTAQSIGAYREALNYGLKLDHTPTPNIDRMAEEGMRFDNAFVTNSICKPSRAVLLTGQHSHLNGVITNLQSIDVDLETFPQLLQQAGYQTAMIGKWHLGTEPQGFDYYEVLHGQGPYYNPTMRTPEGDKDYQGHTTGIITDIALRWLRMERDRDEPFMMIYNHKAPHREWLPGPSLNDYQKRDLPEPPSLFYDYSGLTTAAHEQDMEIGEVGGSDMRWGRDLKVPLHPETGEVNESWNNLVKGNSLTDAQLERIKEAYAEDNEYLYENYAQMTDKERLRWRYQRYVKDYLRVIREVDNEVGRMMDYLKRENLLDNTVVIYAGDQGFFLGENGWFDKRWIYEESMRMPLIVHWPEGIAPESVNKQLVQNLDLAPTILDLAGAEIPGQMQGRSLVPLLKGEEPADWRDAVYYHYYEGPELERGWHDVAKHYGVRTDRYTLAHFYTHDEWELFDLQEDPEQLQSVYGDPEYAEVQEELKQKIRELQQKYDVENPER</sequence>
<dbReference type="STRING" id="1194090.SAMN05443144_1126"/>
<evidence type="ECO:0000313" key="5">
    <source>
        <dbReference type="EMBL" id="SHF69402.1"/>
    </source>
</evidence>
<evidence type="ECO:0000256" key="2">
    <source>
        <dbReference type="ARBA" id="ARBA00022801"/>
    </source>
</evidence>
<dbReference type="OrthoDB" id="9815108at2"/>
<feature type="signal peptide" evidence="3">
    <location>
        <begin position="1"/>
        <end position="30"/>
    </location>
</feature>
<dbReference type="InterPro" id="IPR032506">
    <property type="entry name" value="SGSH_C"/>
</dbReference>
<dbReference type="InterPro" id="IPR024607">
    <property type="entry name" value="Sulfatase_CS"/>
</dbReference>
<evidence type="ECO:0000313" key="6">
    <source>
        <dbReference type="Proteomes" id="UP000184041"/>
    </source>
</evidence>
<dbReference type="SUPFAM" id="SSF53649">
    <property type="entry name" value="Alkaline phosphatase-like"/>
    <property type="match status" value="1"/>
</dbReference>
<keyword evidence="6" id="KW-1185">Reference proteome</keyword>
<comment type="similarity">
    <text evidence="1">Belongs to the sulfatase family.</text>
</comment>
<dbReference type="InterPro" id="IPR017850">
    <property type="entry name" value="Alkaline_phosphatase_core_sf"/>
</dbReference>
<feature type="domain" description="N-sulphoglucosamine sulphohydrolase C-terminal" evidence="4">
    <location>
        <begin position="399"/>
        <end position="555"/>
    </location>
</feature>
<keyword evidence="2" id="KW-0378">Hydrolase</keyword>
<keyword evidence="3" id="KW-0732">Signal</keyword>
<proteinExistence type="inferred from homology"/>
<dbReference type="PROSITE" id="PS00149">
    <property type="entry name" value="SULFATASE_2"/>
    <property type="match status" value="1"/>
</dbReference>
<dbReference type="Pfam" id="PF16347">
    <property type="entry name" value="SGSH_C"/>
    <property type="match status" value="1"/>
</dbReference>
<feature type="chain" id="PRO_5012138175" evidence="3">
    <location>
        <begin position="31"/>
        <end position="563"/>
    </location>
</feature>
<dbReference type="AlphaFoldDB" id="A0A1M5DRH7"/>
<evidence type="ECO:0000256" key="3">
    <source>
        <dbReference type="SAM" id="SignalP"/>
    </source>
</evidence>
<accession>A0A1M5DRH7</accession>
<evidence type="ECO:0000256" key="1">
    <source>
        <dbReference type="ARBA" id="ARBA00008779"/>
    </source>
</evidence>
<protein>
    <submittedName>
        <fullName evidence="5">Arylsulfatase A</fullName>
    </submittedName>
</protein>
<organism evidence="5 6">
    <name type="scientific">Fodinibius roseus</name>
    <dbReference type="NCBI Taxonomy" id="1194090"/>
    <lineage>
        <taxon>Bacteria</taxon>
        <taxon>Pseudomonadati</taxon>
        <taxon>Balneolota</taxon>
        <taxon>Balneolia</taxon>
        <taxon>Balneolales</taxon>
        <taxon>Balneolaceae</taxon>
        <taxon>Fodinibius</taxon>
    </lineage>
</organism>
<reference evidence="5 6" key="1">
    <citation type="submission" date="2016-11" db="EMBL/GenBank/DDBJ databases">
        <authorList>
            <person name="Jaros S."/>
            <person name="Januszkiewicz K."/>
            <person name="Wedrychowicz H."/>
        </authorList>
    </citation>
    <scope>NUCLEOTIDE SEQUENCE [LARGE SCALE GENOMIC DNA]</scope>
    <source>
        <strain evidence="5 6">DSM 21986</strain>
    </source>
</reference>
<dbReference type="PANTHER" id="PTHR43108:SF6">
    <property type="entry name" value="N-SULPHOGLUCOSAMINE SULPHOHYDROLASE"/>
    <property type="match status" value="1"/>
</dbReference>
<dbReference type="PANTHER" id="PTHR43108">
    <property type="entry name" value="N-ACETYLGLUCOSAMINE-6-SULFATASE FAMILY MEMBER"/>
    <property type="match status" value="1"/>
</dbReference>
<dbReference type="Gene3D" id="3.40.720.10">
    <property type="entry name" value="Alkaline Phosphatase, subunit A"/>
    <property type="match status" value="1"/>
</dbReference>
<name>A0A1M5DRH7_9BACT</name>
<dbReference type="GO" id="GO:0016787">
    <property type="term" value="F:hydrolase activity"/>
    <property type="evidence" value="ECO:0007669"/>
    <property type="project" value="UniProtKB-KW"/>
</dbReference>
<evidence type="ECO:0000259" key="4">
    <source>
        <dbReference type="Pfam" id="PF16347"/>
    </source>
</evidence>
<dbReference type="Proteomes" id="UP000184041">
    <property type="component" value="Unassembled WGS sequence"/>
</dbReference>
<dbReference type="CDD" id="cd16031">
    <property type="entry name" value="G6S_like"/>
    <property type="match status" value="1"/>
</dbReference>